<accession>A0A2M6WKM1</accession>
<name>A0A2M6WKM1_9BACT</name>
<dbReference type="Proteomes" id="UP000229112">
    <property type="component" value="Unassembled WGS sequence"/>
</dbReference>
<reference evidence="2" key="1">
    <citation type="submission" date="2017-09" db="EMBL/GenBank/DDBJ databases">
        <title>Depth-based differentiation of microbial function through sediment-hosted aquifers and enrichment of novel symbionts in the deep terrestrial subsurface.</title>
        <authorList>
            <person name="Probst A.J."/>
            <person name="Ladd B."/>
            <person name="Jarett J.K."/>
            <person name="Geller-Mcgrath D.E."/>
            <person name="Sieber C.M.K."/>
            <person name="Emerson J.B."/>
            <person name="Anantharaman K."/>
            <person name="Thomas B.C."/>
            <person name="Malmstrom R."/>
            <person name="Stieglmeier M."/>
            <person name="Klingl A."/>
            <person name="Woyke T."/>
            <person name="Ryan C.M."/>
            <person name="Banfield J.F."/>
        </authorList>
    </citation>
    <scope>NUCLEOTIDE SEQUENCE [LARGE SCALE GENOMIC DNA]</scope>
</reference>
<evidence type="ECO:0000313" key="2">
    <source>
        <dbReference type="Proteomes" id="UP000229112"/>
    </source>
</evidence>
<gene>
    <name evidence="1" type="ORF">COU06_00690</name>
</gene>
<evidence type="ECO:0000313" key="1">
    <source>
        <dbReference type="EMBL" id="PIT93306.1"/>
    </source>
</evidence>
<organism evidence="1 2">
    <name type="scientific">Candidatus Harrisonbacteria bacterium CG10_big_fil_rev_8_21_14_0_10_38_8</name>
    <dbReference type="NCBI Taxonomy" id="1974582"/>
    <lineage>
        <taxon>Bacteria</taxon>
        <taxon>Candidatus Harrisoniibacteriota</taxon>
    </lineage>
</organism>
<comment type="caution">
    <text evidence="1">The sequence shown here is derived from an EMBL/GenBank/DDBJ whole genome shotgun (WGS) entry which is preliminary data.</text>
</comment>
<sequence length="86" mass="10200">MTAQEFIKSRPDLVWYTKNYDNLNDSAIVEAVLSYGDWDDVQKLIQILGMEKISTIFREQTNSSKLRCNYSPKTKNYFTHYFNKYA</sequence>
<proteinExistence type="predicted"/>
<protein>
    <submittedName>
        <fullName evidence="1">Uncharacterized protein</fullName>
    </submittedName>
</protein>
<dbReference type="AlphaFoldDB" id="A0A2M6WKM1"/>
<dbReference type="EMBL" id="PFAY01000005">
    <property type="protein sequence ID" value="PIT93306.1"/>
    <property type="molecule type" value="Genomic_DNA"/>
</dbReference>